<reference evidence="1" key="2">
    <citation type="journal article" date="2015" name="Data Brief">
        <title>Shoot transcriptome of the giant reed, Arundo donax.</title>
        <authorList>
            <person name="Barrero R.A."/>
            <person name="Guerrero F.D."/>
            <person name="Moolhuijzen P."/>
            <person name="Goolsby J.A."/>
            <person name="Tidwell J."/>
            <person name="Bellgard S.E."/>
            <person name="Bellgard M.I."/>
        </authorList>
    </citation>
    <scope>NUCLEOTIDE SEQUENCE</scope>
    <source>
        <tissue evidence="1">Shoot tissue taken approximately 20 cm above the soil surface</tissue>
    </source>
</reference>
<name>A0A0A8XZZ1_ARUDO</name>
<accession>A0A0A8XZZ1</accession>
<organism evidence="1">
    <name type="scientific">Arundo donax</name>
    <name type="common">Giant reed</name>
    <name type="synonym">Donax arundinaceus</name>
    <dbReference type="NCBI Taxonomy" id="35708"/>
    <lineage>
        <taxon>Eukaryota</taxon>
        <taxon>Viridiplantae</taxon>
        <taxon>Streptophyta</taxon>
        <taxon>Embryophyta</taxon>
        <taxon>Tracheophyta</taxon>
        <taxon>Spermatophyta</taxon>
        <taxon>Magnoliopsida</taxon>
        <taxon>Liliopsida</taxon>
        <taxon>Poales</taxon>
        <taxon>Poaceae</taxon>
        <taxon>PACMAD clade</taxon>
        <taxon>Arundinoideae</taxon>
        <taxon>Arundineae</taxon>
        <taxon>Arundo</taxon>
    </lineage>
</organism>
<sequence>MAALILLFSDLWKASRERNGVLVLGILERDEFGCSQERLVT</sequence>
<reference evidence="1" key="1">
    <citation type="submission" date="2014-09" db="EMBL/GenBank/DDBJ databases">
        <authorList>
            <person name="Magalhaes I.L.F."/>
            <person name="Oliveira U."/>
            <person name="Santos F.R."/>
            <person name="Vidigal T.H.D.A."/>
            <person name="Brescovit A.D."/>
            <person name="Santos A.J."/>
        </authorList>
    </citation>
    <scope>NUCLEOTIDE SEQUENCE</scope>
    <source>
        <tissue evidence="1">Shoot tissue taken approximately 20 cm above the soil surface</tissue>
    </source>
</reference>
<proteinExistence type="predicted"/>
<protein>
    <submittedName>
        <fullName evidence="1">Uncharacterized protein</fullName>
    </submittedName>
</protein>
<dbReference type="AlphaFoldDB" id="A0A0A8XZZ1"/>
<dbReference type="EMBL" id="GBRH01279705">
    <property type="protein sequence ID" value="JAD18190.1"/>
    <property type="molecule type" value="Transcribed_RNA"/>
</dbReference>
<evidence type="ECO:0000313" key="1">
    <source>
        <dbReference type="EMBL" id="JAD18190.1"/>
    </source>
</evidence>